<proteinExistence type="inferred from homology"/>
<evidence type="ECO:0000256" key="5">
    <source>
        <dbReference type="ARBA" id="ARBA00022679"/>
    </source>
</evidence>
<dbReference type="GO" id="GO:0004373">
    <property type="term" value="F:alpha-1,4-glucan glucosyltransferase (UDP-glucose donor) activity"/>
    <property type="evidence" value="ECO:0007669"/>
    <property type="project" value="InterPro"/>
</dbReference>
<dbReference type="GO" id="GO:0009011">
    <property type="term" value="F:alpha-1,4-glucan glucosyltransferase (ADP-glucose donor) activity"/>
    <property type="evidence" value="ECO:0007669"/>
    <property type="project" value="UniProtKB-UniRule"/>
</dbReference>
<evidence type="ECO:0000256" key="3">
    <source>
        <dbReference type="ARBA" id="ARBA00010281"/>
    </source>
</evidence>
<dbReference type="AlphaFoldDB" id="A0A2H0C351"/>
<dbReference type="NCBIfam" id="TIGR02095">
    <property type="entry name" value="glgA"/>
    <property type="match status" value="1"/>
</dbReference>
<evidence type="ECO:0000256" key="1">
    <source>
        <dbReference type="ARBA" id="ARBA00001478"/>
    </source>
</evidence>
<evidence type="ECO:0000313" key="10">
    <source>
        <dbReference type="EMBL" id="PIP64221.1"/>
    </source>
</evidence>
<dbReference type="EC" id="2.4.1.21" evidence="7"/>
<dbReference type="Pfam" id="PF00534">
    <property type="entry name" value="Glycos_transf_1"/>
    <property type="match status" value="1"/>
</dbReference>
<keyword evidence="4 7" id="KW-0328">Glycosyltransferase</keyword>
<evidence type="ECO:0000259" key="8">
    <source>
        <dbReference type="Pfam" id="PF00534"/>
    </source>
</evidence>
<comment type="catalytic activity">
    <reaction evidence="1 7">
        <text>[(1-&gt;4)-alpha-D-glucosyl](n) + ADP-alpha-D-glucose = [(1-&gt;4)-alpha-D-glucosyl](n+1) + ADP + H(+)</text>
        <dbReference type="Rhea" id="RHEA:18189"/>
        <dbReference type="Rhea" id="RHEA-COMP:9584"/>
        <dbReference type="Rhea" id="RHEA-COMP:9587"/>
        <dbReference type="ChEBI" id="CHEBI:15378"/>
        <dbReference type="ChEBI" id="CHEBI:15444"/>
        <dbReference type="ChEBI" id="CHEBI:57498"/>
        <dbReference type="ChEBI" id="CHEBI:456216"/>
        <dbReference type="EC" id="2.4.1.21"/>
    </reaction>
</comment>
<dbReference type="InterPro" id="IPR013534">
    <property type="entry name" value="Starch_synth_cat_dom"/>
</dbReference>
<dbReference type="InterPro" id="IPR011835">
    <property type="entry name" value="GS/SS"/>
</dbReference>
<gene>
    <name evidence="7" type="primary">glgA</name>
    <name evidence="10" type="ORF">COW96_03755</name>
</gene>
<keyword evidence="6 7" id="KW-0320">Glycogen biosynthesis</keyword>
<dbReference type="CDD" id="cd03791">
    <property type="entry name" value="GT5_Glycogen_synthase_DULL1-like"/>
    <property type="match status" value="1"/>
</dbReference>
<feature type="domain" description="Starch synthase catalytic" evidence="9">
    <location>
        <begin position="2"/>
        <end position="226"/>
    </location>
</feature>
<organism evidence="10 11">
    <name type="scientific">Candidatus Roizmanbacteria bacterium CG22_combo_CG10-13_8_21_14_all_33_16</name>
    <dbReference type="NCBI Taxonomy" id="1974859"/>
    <lineage>
        <taxon>Bacteria</taxon>
        <taxon>Candidatus Roizmaniibacteriota</taxon>
    </lineage>
</organism>
<dbReference type="Gene3D" id="3.40.50.2000">
    <property type="entry name" value="Glycogen Phosphorylase B"/>
    <property type="match status" value="2"/>
</dbReference>
<dbReference type="SUPFAM" id="SSF53756">
    <property type="entry name" value="UDP-Glycosyltransferase/glycogen phosphorylase"/>
    <property type="match status" value="1"/>
</dbReference>
<keyword evidence="5 7" id="KW-0808">Transferase</keyword>
<dbReference type="EMBL" id="PCTD01000168">
    <property type="protein sequence ID" value="PIP64221.1"/>
    <property type="molecule type" value="Genomic_DNA"/>
</dbReference>
<dbReference type="Pfam" id="PF08323">
    <property type="entry name" value="Glyco_transf_5"/>
    <property type="match status" value="1"/>
</dbReference>
<dbReference type="GO" id="GO:0005978">
    <property type="term" value="P:glycogen biosynthetic process"/>
    <property type="evidence" value="ECO:0007669"/>
    <property type="project" value="UniProtKB-UniRule"/>
</dbReference>
<dbReference type="HAMAP" id="MF_00484">
    <property type="entry name" value="Glycogen_synth"/>
    <property type="match status" value="1"/>
</dbReference>
<accession>A0A2H0C351</accession>
<feature type="domain" description="Glycosyl transferase family 1" evidence="8">
    <location>
        <begin position="293"/>
        <end position="436"/>
    </location>
</feature>
<comment type="caution">
    <text evidence="7">Lacks conserved residue(s) required for the propagation of feature annotation.</text>
</comment>
<sequence>MKVLFVVWELAPFFQVGGLGDVARSLPKTLYTQGIDIRIILPYYRAFKLHRVKRKEIKTFSVTYDKKKEKITLYQIHFLDSHLPVYIIKNKKYLDVPNQDLFPFLNLVIVEILEKNYLSWQPEIIHCNDSHDGLIPLIIKHKNLPYKTLLTIHNLTHQGKMSVDTLAKMGIDLGKCHVLRWEIKKRQINRLLEGIIHADLVNTVSPTYAKEILTEEYGAGLDEIIKNEKQKIFGILNGIDYDSRCPLKDKNLIYHYNATNVTENYPYKIYPLHQGKEMNKKFLQEKLGFTVSEKIPLIGFIGRFDSKQKGIELIHKMFRRINLKKFQFVILGEGEIEWVERFNWLASFYEKNIAYIPVFDSRLASQIYAGCNFLLVPSKYEPCGLIQMIAMRYGTLPIARATGGLKDSIKDGEDGFLFKNYSSFDLEKKLKQAVAIWQNDKVKYQKMVLAAMIKDLSWNKSAKEYINLYQKLLTKI</sequence>
<comment type="pathway">
    <text evidence="7">Glycan biosynthesis; glycogen biosynthesis.</text>
</comment>
<dbReference type="UniPathway" id="UPA00164"/>
<evidence type="ECO:0000313" key="11">
    <source>
        <dbReference type="Proteomes" id="UP000230802"/>
    </source>
</evidence>
<dbReference type="PANTHER" id="PTHR45825">
    <property type="entry name" value="GRANULE-BOUND STARCH SYNTHASE 1, CHLOROPLASTIC/AMYLOPLASTIC"/>
    <property type="match status" value="1"/>
</dbReference>
<comment type="caution">
    <text evidence="10">The sequence shown here is derived from an EMBL/GenBank/DDBJ whole genome shotgun (WGS) entry which is preliminary data.</text>
</comment>
<evidence type="ECO:0000256" key="2">
    <source>
        <dbReference type="ARBA" id="ARBA00002764"/>
    </source>
</evidence>
<evidence type="ECO:0000256" key="7">
    <source>
        <dbReference type="HAMAP-Rule" id="MF_00484"/>
    </source>
</evidence>
<protein>
    <recommendedName>
        <fullName evidence="7">Glycogen synthase</fullName>
        <ecNumber evidence="7">2.4.1.21</ecNumber>
    </recommendedName>
    <alternativeName>
        <fullName evidence="7">Starch [bacterial glycogen] synthase</fullName>
    </alternativeName>
</protein>
<evidence type="ECO:0000256" key="4">
    <source>
        <dbReference type="ARBA" id="ARBA00022676"/>
    </source>
</evidence>
<comment type="function">
    <text evidence="2 7">Synthesizes alpha-1,4-glucan chains using ADP-glucose.</text>
</comment>
<evidence type="ECO:0000259" key="9">
    <source>
        <dbReference type="Pfam" id="PF08323"/>
    </source>
</evidence>
<dbReference type="PANTHER" id="PTHR45825:SF11">
    <property type="entry name" value="ALPHA AMYLASE DOMAIN-CONTAINING PROTEIN"/>
    <property type="match status" value="1"/>
</dbReference>
<name>A0A2H0C351_9BACT</name>
<evidence type="ECO:0000256" key="6">
    <source>
        <dbReference type="ARBA" id="ARBA00023056"/>
    </source>
</evidence>
<reference evidence="10 11" key="1">
    <citation type="submission" date="2017-09" db="EMBL/GenBank/DDBJ databases">
        <title>Depth-based differentiation of microbial function through sediment-hosted aquifers and enrichment of novel symbionts in the deep terrestrial subsurface.</title>
        <authorList>
            <person name="Probst A.J."/>
            <person name="Ladd B."/>
            <person name="Jarett J.K."/>
            <person name="Geller-Mcgrath D.E."/>
            <person name="Sieber C.M."/>
            <person name="Emerson J.B."/>
            <person name="Anantharaman K."/>
            <person name="Thomas B.C."/>
            <person name="Malmstrom R."/>
            <person name="Stieglmeier M."/>
            <person name="Klingl A."/>
            <person name="Woyke T."/>
            <person name="Ryan C.M."/>
            <person name="Banfield J.F."/>
        </authorList>
    </citation>
    <scope>NUCLEOTIDE SEQUENCE [LARGE SCALE GENOMIC DNA]</scope>
    <source>
        <strain evidence="10">CG22_combo_CG10-13_8_21_14_all_33_16</strain>
    </source>
</reference>
<dbReference type="Proteomes" id="UP000230802">
    <property type="component" value="Unassembled WGS sequence"/>
</dbReference>
<comment type="similarity">
    <text evidence="3 7">Belongs to the glycosyltransferase 1 family. Bacterial/plant glycogen synthase subfamily.</text>
</comment>
<dbReference type="InterPro" id="IPR001296">
    <property type="entry name" value="Glyco_trans_1"/>
</dbReference>